<feature type="compositionally biased region" description="Basic and acidic residues" evidence="6">
    <location>
        <begin position="10"/>
        <end position="19"/>
    </location>
</feature>
<sequence>MQAISLNVKTAEETHKPDSQEQNATMPKRKIVDDDDGRAGAVNASSPSSAATKKKKKTAATNGSNPTASKGKLRAAKREHSPDGNMMSGDDSLLVNELSDDQRMVYLELLRHPKGVPQKDLDHMFPSMDSSAVMQALNQMSARRIVEFQQEGQYLRFLARSDNEYRKTRDLSPEEYVVYGIIKNKGNRGIWVRHIKEDSKLKEKVVLKCLDRLTNQMLIKSLTSVKHKTRKLYMLAEITPSVELTGGVFFTDQEFDSDMVESIALATYSHILRKTFHNGLPNERFGSRYEGYATAQTCLEFVKKSNLLKDGTELSIGDILRILSRLIYDDKIIKYRRDGKPNEPTASSTNPDDTGHPSKSIRKAPSKKNNTGAKTRNMTDDSDDGYGDAGGADDNSDMEASDAELDNGVMNVIGADDDDDDSGGYGVDVDTYIYEAIRPSDYPEDNDLKVGGLGPTSAHDRIPSYYFPIEYKVNQKEKPTLKGSMWGGRWTPMTAVPCGTCPVASFCRDDGPVNPGNCTYMADWIAEW</sequence>
<comment type="caution">
    <text evidence="7">The sequence shown here is derived from an EMBL/GenBank/DDBJ whole genome shotgun (WGS) entry which is preliminary data.</text>
</comment>
<dbReference type="FunFam" id="1.10.10.10:FF:000116">
    <property type="entry name" value="DNA-directed RNA polymerase III subunit RPC6"/>
    <property type="match status" value="1"/>
</dbReference>
<evidence type="ECO:0000256" key="2">
    <source>
        <dbReference type="ARBA" id="ARBA00011038"/>
    </source>
</evidence>
<dbReference type="Gene3D" id="1.10.10.10">
    <property type="entry name" value="Winged helix-like DNA-binding domain superfamily/Winged helix DNA-binding domain"/>
    <property type="match status" value="1"/>
</dbReference>
<evidence type="ECO:0008006" key="9">
    <source>
        <dbReference type="Google" id="ProtNLM"/>
    </source>
</evidence>
<keyword evidence="5" id="KW-0539">Nucleus</keyword>
<dbReference type="Proteomes" id="UP000317494">
    <property type="component" value="Unassembled WGS sequence"/>
</dbReference>
<dbReference type="STRING" id="286115.A0A507DE47"/>
<evidence type="ECO:0000313" key="8">
    <source>
        <dbReference type="Proteomes" id="UP000317494"/>
    </source>
</evidence>
<dbReference type="AlphaFoldDB" id="A0A507DE47"/>
<feature type="region of interest" description="Disordered" evidence="6">
    <location>
        <begin position="337"/>
        <end position="400"/>
    </location>
</feature>
<dbReference type="GO" id="GO:0006383">
    <property type="term" value="P:transcription by RNA polymerase III"/>
    <property type="evidence" value="ECO:0007669"/>
    <property type="project" value="InterPro"/>
</dbReference>
<keyword evidence="3" id="KW-0240">DNA-directed RNA polymerase</keyword>
<dbReference type="VEuPathDB" id="FungiDB:SeMB42_g02430"/>
<dbReference type="GO" id="GO:0005654">
    <property type="term" value="C:nucleoplasm"/>
    <property type="evidence" value="ECO:0007669"/>
    <property type="project" value="UniProtKB-ARBA"/>
</dbReference>
<dbReference type="InterPro" id="IPR036388">
    <property type="entry name" value="WH-like_DNA-bd_sf"/>
</dbReference>
<comment type="similarity">
    <text evidence="2">Belongs to the eukaryotic RPC34/RPC39 RNA polymerase subunit family.</text>
</comment>
<dbReference type="InterPro" id="IPR016049">
    <property type="entry name" value="RNA_pol_Rpc34-like"/>
</dbReference>
<dbReference type="InterPro" id="IPR036390">
    <property type="entry name" value="WH_DNA-bd_sf"/>
</dbReference>
<reference evidence="7 8" key="1">
    <citation type="journal article" date="2019" name="Sci. Rep.">
        <title>Comparative genomics of chytrid fungi reveal insights into the obligate biotrophic and pathogenic lifestyle of Synchytrium endobioticum.</title>
        <authorList>
            <person name="van de Vossenberg B.T.L.H."/>
            <person name="Warris S."/>
            <person name="Nguyen H.D.T."/>
            <person name="van Gent-Pelzer M.P.E."/>
            <person name="Joly D.L."/>
            <person name="van de Geest H.C."/>
            <person name="Bonants P.J.M."/>
            <person name="Smith D.S."/>
            <person name="Levesque C.A."/>
            <person name="van der Lee T.A.J."/>
        </authorList>
    </citation>
    <scope>NUCLEOTIDE SEQUENCE [LARGE SCALE GENOMIC DNA]</scope>
    <source>
        <strain evidence="7 8">MB42</strain>
    </source>
</reference>
<dbReference type="PANTHER" id="PTHR12780">
    <property type="entry name" value="RNA POLYMERASE III DNA DIRECTED , 39KD SUBUNIT-RELATED"/>
    <property type="match status" value="1"/>
</dbReference>
<evidence type="ECO:0000313" key="7">
    <source>
        <dbReference type="EMBL" id="TPX49952.1"/>
    </source>
</evidence>
<name>A0A507DE47_9FUNG</name>
<dbReference type="InterPro" id="IPR007832">
    <property type="entry name" value="RNA_pol_Rpc34"/>
</dbReference>
<gene>
    <name evidence="7" type="ORF">SeMB42_g02430</name>
</gene>
<evidence type="ECO:0000256" key="1">
    <source>
        <dbReference type="ARBA" id="ARBA00004123"/>
    </source>
</evidence>
<feature type="compositionally biased region" description="Polar residues" evidence="6">
    <location>
        <begin position="367"/>
        <end position="376"/>
    </location>
</feature>
<evidence type="ECO:0000256" key="5">
    <source>
        <dbReference type="ARBA" id="ARBA00023242"/>
    </source>
</evidence>
<feature type="region of interest" description="Disordered" evidence="6">
    <location>
        <begin position="1"/>
        <end position="92"/>
    </location>
</feature>
<comment type="subcellular location">
    <subcellularLocation>
        <location evidence="1">Nucleus</location>
    </subcellularLocation>
</comment>
<evidence type="ECO:0000256" key="3">
    <source>
        <dbReference type="ARBA" id="ARBA00022478"/>
    </source>
</evidence>
<dbReference type="EMBL" id="QEAN01000074">
    <property type="protein sequence ID" value="TPX49952.1"/>
    <property type="molecule type" value="Genomic_DNA"/>
</dbReference>
<evidence type="ECO:0000256" key="6">
    <source>
        <dbReference type="SAM" id="MobiDB-lite"/>
    </source>
</evidence>
<organism evidence="7 8">
    <name type="scientific">Synchytrium endobioticum</name>
    <dbReference type="NCBI Taxonomy" id="286115"/>
    <lineage>
        <taxon>Eukaryota</taxon>
        <taxon>Fungi</taxon>
        <taxon>Fungi incertae sedis</taxon>
        <taxon>Chytridiomycota</taxon>
        <taxon>Chytridiomycota incertae sedis</taxon>
        <taxon>Chytridiomycetes</taxon>
        <taxon>Synchytriales</taxon>
        <taxon>Synchytriaceae</taxon>
        <taxon>Synchytrium</taxon>
    </lineage>
</organism>
<dbReference type="Pfam" id="PF05158">
    <property type="entry name" value="RNA_pol_Rpc34"/>
    <property type="match status" value="1"/>
</dbReference>
<keyword evidence="8" id="KW-1185">Reference proteome</keyword>
<keyword evidence="4" id="KW-0804">Transcription</keyword>
<proteinExistence type="inferred from homology"/>
<evidence type="ECO:0000256" key="4">
    <source>
        <dbReference type="ARBA" id="ARBA00023163"/>
    </source>
</evidence>
<accession>A0A507DE47</accession>
<protein>
    <recommendedName>
        <fullName evidence="9">DNA-directed RNA polymerase III subunit RPC6</fullName>
    </recommendedName>
</protein>
<dbReference type="GO" id="GO:0005737">
    <property type="term" value="C:cytoplasm"/>
    <property type="evidence" value="ECO:0007669"/>
    <property type="project" value="UniProtKB-ARBA"/>
</dbReference>
<dbReference type="SUPFAM" id="SSF46785">
    <property type="entry name" value="Winged helix' DNA-binding domain"/>
    <property type="match status" value="1"/>
</dbReference>
<dbReference type="GO" id="GO:0005666">
    <property type="term" value="C:RNA polymerase III complex"/>
    <property type="evidence" value="ECO:0007669"/>
    <property type="project" value="InterPro"/>
</dbReference>